<feature type="region of interest" description="N-terminal hotdog fold" evidence="6">
    <location>
        <begin position="74"/>
        <end position="208"/>
    </location>
</feature>
<dbReference type="EMBL" id="LFIV01000141">
    <property type="protein sequence ID" value="KZL67678.1"/>
    <property type="molecule type" value="Genomic_DNA"/>
</dbReference>
<dbReference type="PANTHER" id="PTHR43775:SF49">
    <property type="entry name" value="SYNTHASE, PUTATIVE (JCVI)-RELATED"/>
    <property type="match status" value="1"/>
</dbReference>
<dbReference type="Pfam" id="PF14765">
    <property type="entry name" value="PS-DH"/>
    <property type="match status" value="1"/>
</dbReference>
<name>A0A166Q9U1_9PEZI</name>
<dbReference type="SMART" id="SM00826">
    <property type="entry name" value="PKS_DH"/>
    <property type="match status" value="1"/>
</dbReference>
<dbReference type="InterPro" id="IPR049900">
    <property type="entry name" value="PKS_mFAS_DH"/>
</dbReference>
<evidence type="ECO:0000256" key="3">
    <source>
        <dbReference type="ARBA" id="ARBA00022603"/>
    </source>
</evidence>
<feature type="region of interest" description="C-terminal hotdog fold" evidence="6">
    <location>
        <begin position="223"/>
        <end position="378"/>
    </location>
</feature>
<keyword evidence="10" id="KW-1185">Reference proteome</keyword>
<evidence type="ECO:0000313" key="10">
    <source>
        <dbReference type="Proteomes" id="UP000076552"/>
    </source>
</evidence>
<dbReference type="InterPro" id="IPR050091">
    <property type="entry name" value="PKS_NRPS_Biosynth_Enz"/>
</dbReference>
<keyword evidence="3" id="KW-0489">Methyltransferase</keyword>
<dbReference type="CDD" id="cd02440">
    <property type="entry name" value="AdoMet_MTases"/>
    <property type="match status" value="1"/>
</dbReference>
<evidence type="ECO:0000313" key="9">
    <source>
        <dbReference type="EMBL" id="KZL67678.1"/>
    </source>
</evidence>
<dbReference type="GO" id="GO:0032259">
    <property type="term" value="P:methylation"/>
    <property type="evidence" value="ECO:0007669"/>
    <property type="project" value="UniProtKB-KW"/>
</dbReference>
<dbReference type="Proteomes" id="UP000076552">
    <property type="component" value="Unassembled WGS sequence"/>
</dbReference>
<dbReference type="InterPro" id="IPR013217">
    <property type="entry name" value="Methyltransf_12"/>
</dbReference>
<keyword evidence="1" id="KW-0596">Phosphopantetheine</keyword>
<keyword evidence="4 9" id="KW-0808">Transferase</keyword>
<organism evidence="9 10">
    <name type="scientific">Colletotrichum tofieldiae</name>
    <dbReference type="NCBI Taxonomy" id="708197"/>
    <lineage>
        <taxon>Eukaryota</taxon>
        <taxon>Fungi</taxon>
        <taxon>Dikarya</taxon>
        <taxon>Ascomycota</taxon>
        <taxon>Pezizomycotina</taxon>
        <taxon>Sordariomycetes</taxon>
        <taxon>Hypocreomycetidae</taxon>
        <taxon>Glomerellales</taxon>
        <taxon>Glomerellaceae</taxon>
        <taxon>Colletotrichum</taxon>
        <taxon>Colletotrichum spaethianum species complex</taxon>
    </lineage>
</organism>
<evidence type="ECO:0000256" key="5">
    <source>
        <dbReference type="ARBA" id="ARBA00023268"/>
    </source>
</evidence>
<accession>A0A166Q9U1</accession>
<dbReference type="PROSITE" id="PS52019">
    <property type="entry name" value="PKS_MFAS_DH"/>
    <property type="match status" value="1"/>
</dbReference>
<evidence type="ECO:0000256" key="7">
    <source>
        <dbReference type="SAM" id="MobiDB-lite"/>
    </source>
</evidence>
<dbReference type="GO" id="GO:0008168">
    <property type="term" value="F:methyltransferase activity"/>
    <property type="evidence" value="ECO:0007669"/>
    <property type="project" value="UniProtKB-KW"/>
</dbReference>
<dbReference type="AlphaFoldDB" id="A0A166Q9U1"/>
<evidence type="ECO:0000256" key="2">
    <source>
        <dbReference type="ARBA" id="ARBA00022553"/>
    </source>
</evidence>
<evidence type="ECO:0000259" key="8">
    <source>
        <dbReference type="PROSITE" id="PS52019"/>
    </source>
</evidence>
<protein>
    <submittedName>
        <fullName evidence="9">Polyketide synthase (Fatty acid synthase S-acetyltransferase)</fullName>
    </submittedName>
</protein>
<dbReference type="GO" id="GO:0044550">
    <property type="term" value="P:secondary metabolite biosynthetic process"/>
    <property type="evidence" value="ECO:0007669"/>
    <property type="project" value="TreeGrafter"/>
</dbReference>
<dbReference type="GO" id="GO:0006633">
    <property type="term" value="P:fatty acid biosynthetic process"/>
    <property type="evidence" value="ECO:0007669"/>
    <property type="project" value="TreeGrafter"/>
</dbReference>
<dbReference type="GO" id="GO:0004312">
    <property type="term" value="F:fatty acid synthase activity"/>
    <property type="evidence" value="ECO:0007669"/>
    <property type="project" value="TreeGrafter"/>
</dbReference>
<dbReference type="PANTHER" id="PTHR43775">
    <property type="entry name" value="FATTY ACID SYNTHASE"/>
    <property type="match status" value="1"/>
</dbReference>
<sequence length="657" mass="72089">MESPVRFNTPFRSAIGDAVLSGSDNVALIEIGPHPALAGPIGQILRDTAGSKILLIWAESRISREWRFRENPPHELLGSRTLEMAANEPTWRKSLALEDVSWLSGHQVNGQVVFPAAGYISMVGEALEQLHGATDESRETTYSIKNVRIASARVLEMEKTVELITSLKPIMLDANEATAWYQFTISSFDGTRWARNCFGEARSSKDKSSAHPSQVAPRNAPFPRDVDAKSWYNSLRRIGFNYTGLFEGMRDVSAATTTTEAKAIVESSRPSKSRLSRYVLHPAAIDQCFQLFTVAAFRGMNRNMGQLSVPTFIEEMVLSPCPTEHALDVTAHIGNMLERGSFTGNLIAQVAGSGQQPATTCISLKGFKTSALTMSGDDGQDEEEAPMITQLEWRPHSDFADLGSLFRRRASRVDEWPLLKELILLCMIDHGENITTSGETAEHLVKFSTWMRQQVERYKLGSNKFAPKELRLEGKTADQRRQRIGEIHAIMSPSPYAVFASAIHKLSSAAPAVFTGDTHPLHVILEDNVLTGFYEALSMDSGDLIGLLANTNPHMRILEVGAGTGGSTARALAALTSAYGEHLYGSYTYTDVSAGFMTAAKERFANYAAIEYAVLDVTVDPVEQGFQPGTYDLIIAANVGLPSISCLFKILCVFNSY</sequence>
<dbReference type="InterPro" id="IPR049551">
    <property type="entry name" value="PKS_DH_C"/>
</dbReference>
<dbReference type="SUPFAM" id="SSF53335">
    <property type="entry name" value="S-adenosyl-L-methionine-dependent methyltransferases"/>
    <property type="match status" value="1"/>
</dbReference>
<dbReference type="Pfam" id="PF21089">
    <property type="entry name" value="PKS_DH_N"/>
    <property type="match status" value="1"/>
</dbReference>
<feature type="active site" description="Proton acceptor; for dehydratase activity" evidence="6">
    <location>
        <position position="106"/>
    </location>
</feature>
<evidence type="ECO:0000256" key="4">
    <source>
        <dbReference type="ARBA" id="ARBA00022679"/>
    </source>
</evidence>
<feature type="active site" description="Proton donor; for dehydratase activity" evidence="6">
    <location>
        <position position="286"/>
    </location>
</feature>
<keyword evidence="2" id="KW-0597">Phosphoprotein</keyword>
<gene>
    <name evidence="9" type="ORF">CT0861_05568</name>
</gene>
<dbReference type="STRING" id="708197.A0A166Q9U1"/>
<reference evidence="9 10" key="1">
    <citation type="submission" date="2015-06" db="EMBL/GenBank/DDBJ databases">
        <title>Survival trade-offs in plant roots during colonization by closely related pathogenic and mutualistic fungi.</title>
        <authorList>
            <person name="Hacquard S."/>
            <person name="Kracher B."/>
            <person name="Hiruma K."/>
            <person name="Weinman A."/>
            <person name="Muench P."/>
            <person name="Garrido Oter R."/>
            <person name="Ver Loren van Themaat E."/>
            <person name="Dallerey J.-F."/>
            <person name="Damm U."/>
            <person name="Henrissat B."/>
            <person name="Lespinet O."/>
            <person name="Thon M."/>
            <person name="Kemen E."/>
            <person name="McHardy A.C."/>
            <person name="Schulze-Lefert P."/>
            <person name="O'Connell R.J."/>
        </authorList>
    </citation>
    <scope>NUCLEOTIDE SEQUENCE [LARGE SCALE GENOMIC DNA]</scope>
    <source>
        <strain evidence="9 10">0861</strain>
    </source>
</reference>
<dbReference type="InterPro" id="IPR029063">
    <property type="entry name" value="SAM-dependent_MTases_sf"/>
</dbReference>
<dbReference type="InterPro" id="IPR042104">
    <property type="entry name" value="PKS_dehydratase_sf"/>
</dbReference>
<evidence type="ECO:0000256" key="6">
    <source>
        <dbReference type="PROSITE-ProRule" id="PRU01363"/>
    </source>
</evidence>
<dbReference type="Gene3D" id="3.40.50.150">
    <property type="entry name" value="Vaccinia Virus protein VP39"/>
    <property type="match status" value="1"/>
</dbReference>
<dbReference type="Pfam" id="PF08242">
    <property type="entry name" value="Methyltransf_12"/>
    <property type="match status" value="1"/>
</dbReference>
<proteinExistence type="predicted"/>
<dbReference type="Gene3D" id="3.10.129.110">
    <property type="entry name" value="Polyketide synthase dehydratase"/>
    <property type="match status" value="1"/>
</dbReference>
<evidence type="ECO:0000256" key="1">
    <source>
        <dbReference type="ARBA" id="ARBA00022450"/>
    </source>
</evidence>
<dbReference type="InterPro" id="IPR049552">
    <property type="entry name" value="PKS_DH_N"/>
</dbReference>
<feature type="region of interest" description="Disordered" evidence="7">
    <location>
        <begin position="203"/>
        <end position="222"/>
    </location>
</feature>
<feature type="domain" description="PKS/mFAS DH" evidence="8">
    <location>
        <begin position="74"/>
        <end position="378"/>
    </location>
</feature>
<comment type="caution">
    <text evidence="9">The sequence shown here is derived from an EMBL/GenBank/DDBJ whole genome shotgun (WGS) entry which is preliminary data.</text>
</comment>
<dbReference type="InterPro" id="IPR020807">
    <property type="entry name" value="PKS_DH"/>
</dbReference>
<keyword evidence="5" id="KW-0511">Multifunctional enzyme</keyword>